<evidence type="ECO:0000313" key="4">
    <source>
        <dbReference type="Proteomes" id="UP000022910"/>
    </source>
</evidence>
<dbReference type="Proteomes" id="UP000022910">
    <property type="component" value="Unassembled WGS sequence"/>
</dbReference>
<proteinExistence type="predicted"/>
<dbReference type="SMART" id="SM00225">
    <property type="entry name" value="BTB"/>
    <property type="match status" value="1"/>
</dbReference>
<evidence type="ECO:0000259" key="1">
    <source>
        <dbReference type="PROSITE" id="PS50097"/>
    </source>
</evidence>
<feature type="domain" description="BTB" evidence="1">
    <location>
        <begin position="23"/>
        <end position="93"/>
    </location>
</feature>
<dbReference type="CDD" id="cd18186">
    <property type="entry name" value="BTB_POZ_ZBTB_KLHL-like"/>
    <property type="match status" value="1"/>
</dbReference>
<evidence type="ECO:0000259" key="2">
    <source>
        <dbReference type="PROSITE" id="PS51886"/>
    </source>
</evidence>
<feature type="domain" description="TLDc" evidence="2">
    <location>
        <begin position="355"/>
        <end position="520"/>
    </location>
</feature>
<evidence type="ECO:0000313" key="3">
    <source>
        <dbReference type="EMBL" id="EXX57687.1"/>
    </source>
</evidence>
<dbReference type="SUPFAM" id="SSF54695">
    <property type="entry name" value="POZ domain"/>
    <property type="match status" value="1"/>
</dbReference>
<dbReference type="Gene3D" id="3.30.710.10">
    <property type="entry name" value="Potassium Channel Kv1.1, Chain A"/>
    <property type="match status" value="1"/>
</dbReference>
<dbReference type="AlphaFoldDB" id="A0A015IKK5"/>
<dbReference type="PANTHER" id="PTHR24410:SF23">
    <property type="entry name" value="BTB DOMAIN-CONTAINING PROTEIN-RELATED"/>
    <property type="match status" value="1"/>
</dbReference>
<dbReference type="InterPro" id="IPR006571">
    <property type="entry name" value="TLDc_dom"/>
</dbReference>
<keyword evidence="4" id="KW-1185">Reference proteome</keyword>
<gene>
    <name evidence="3" type="ORF">RirG_204840</name>
</gene>
<sequence>MSLECWQEVINDYEKLLENERGYDVIICVDGNEEIRAHSLVLSTRSQYFCTKLSEENVERRDGKIIIKRPDISSKLFNMILRFIYCGRIDFTAIEGFELIKLSIEVDDLNIRTLFPQIEDYLIKNQSTFLYQNTIEILETIYQRESFTKLWNFCLEKIYKEPKMLFETDKFVNLKAPLVESVFKRNDLKLDEIIGILSNYDKFNKLKEPLTELLFKRNDLDLDKIVIMLFNSDKFINLKAPLLKLIIERDDLILEEIDVWNSLLKWGLAQNPTISQDSTKWNDEEIKIIERTLHGFIPLVRFYYMSPEDFLDKIFPLKELLPKDLLNNLLTFHITPSRRANVNIPPSRQLKVDSAIIKPKNIAIFAGWIDKREYTHYIPYRFNLLYRANRDGNTAAFHAKCDNKGATIVVAKIQNSELIVGGYNPLHWDSNGAYRTTKDSFIFSFTDRNDLQTAKVGYINHGHYSNAIYCHQSNGPTFGNGHDLIIHPINQNSNSNQSSYSKIDIAGNFRTENYEVYQVIKK</sequence>
<dbReference type="PROSITE" id="PS50097">
    <property type="entry name" value="BTB"/>
    <property type="match status" value="1"/>
</dbReference>
<reference evidence="3 4" key="1">
    <citation type="submission" date="2014-02" db="EMBL/GenBank/DDBJ databases">
        <title>Single nucleus genome sequencing reveals high similarity among nuclei of an endomycorrhizal fungus.</title>
        <authorList>
            <person name="Lin K."/>
            <person name="Geurts R."/>
            <person name="Zhang Z."/>
            <person name="Limpens E."/>
            <person name="Saunders D.G."/>
            <person name="Mu D."/>
            <person name="Pang E."/>
            <person name="Cao H."/>
            <person name="Cha H."/>
            <person name="Lin T."/>
            <person name="Zhou Q."/>
            <person name="Shang Y."/>
            <person name="Li Y."/>
            <person name="Ivanov S."/>
            <person name="Sharma T."/>
            <person name="Velzen R.V."/>
            <person name="Ruijter N.D."/>
            <person name="Aanen D.K."/>
            <person name="Win J."/>
            <person name="Kamoun S."/>
            <person name="Bisseling T."/>
            <person name="Huang S."/>
        </authorList>
    </citation>
    <scope>NUCLEOTIDE SEQUENCE [LARGE SCALE GENOMIC DNA]</scope>
    <source>
        <strain evidence="4">DAOM197198w</strain>
    </source>
</reference>
<dbReference type="Pfam" id="PF07534">
    <property type="entry name" value="TLD"/>
    <property type="match status" value="1"/>
</dbReference>
<dbReference type="OrthoDB" id="2349451at2759"/>
<name>A0A015IKK5_RHIIW</name>
<protein>
    <recommendedName>
        <fullName evidence="5">Serine-enriched protein</fullName>
    </recommendedName>
</protein>
<dbReference type="Gene3D" id="1.25.40.420">
    <property type="match status" value="1"/>
</dbReference>
<dbReference type="PANTHER" id="PTHR24410">
    <property type="entry name" value="HL07962P-RELATED"/>
    <property type="match status" value="1"/>
</dbReference>
<organism evidence="3 4">
    <name type="scientific">Rhizophagus irregularis (strain DAOM 197198w)</name>
    <name type="common">Glomus intraradices</name>
    <dbReference type="NCBI Taxonomy" id="1432141"/>
    <lineage>
        <taxon>Eukaryota</taxon>
        <taxon>Fungi</taxon>
        <taxon>Fungi incertae sedis</taxon>
        <taxon>Mucoromycota</taxon>
        <taxon>Glomeromycotina</taxon>
        <taxon>Glomeromycetes</taxon>
        <taxon>Glomerales</taxon>
        <taxon>Glomeraceae</taxon>
        <taxon>Rhizophagus</taxon>
    </lineage>
</organism>
<dbReference type="PROSITE" id="PS51886">
    <property type="entry name" value="TLDC"/>
    <property type="match status" value="1"/>
</dbReference>
<comment type="caution">
    <text evidence="3">The sequence shown here is derived from an EMBL/GenBank/DDBJ whole genome shotgun (WGS) entry which is preliminary data.</text>
</comment>
<dbReference type="InterPro" id="IPR051481">
    <property type="entry name" value="BTB-POZ/Galectin-3-binding"/>
</dbReference>
<dbReference type="Pfam" id="PF00651">
    <property type="entry name" value="BTB"/>
    <property type="match status" value="1"/>
</dbReference>
<dbReference type="InterPro" id="IPR000210">
    <property type="entry name" value="BTB/POZ_dom"/>
</dbReference>
<dbReference type="InterPro" id="IPR011333">
    <property type="entry name" value="SKP1/BTB/POZ_sf"/>
</dbReference>
<accession>A0A015IKK5</accession>
<dbReference type="EMBL" id="JEMT01027294">
    <property type="protein sequence ID" value="EXX57687.1"/>
    <property type="molecule type" value="Genomic_DNA"/>
</dbReference>
<evidence type="ECO:0008006" key="5">
    <source>
        <dbReference type="Google" id="ProtNLM"/>
    </source>
</evidence>